<dbReference type="AlphaFoldDB" id="A0A517QY00"/>
<dbReference type="RefSeq" id="WP_145362737.1">
    <property type="nucleotide sequence ID" value="NZ_CP036268.1"/>
</dbReference>
<evidence type="ECO:0000256" key="1">
    <source>
        <dbReference type="SAM" id="MobiDB-lite"/>
    </source>
</evidence>
<organism evidence="2 3">
    <name type="scientific">Stratiformator vulcanicus</name>
    <dbReference type="NCBI Taxonomy" id="2527980"/>
    <lineage>
        <taxon>Bacteria</taxon>
        <taxon>Pseudomonadati</taxon>
        <taxon>Planctomycetota</taxon>
        <taxon>Planctomycetia</taxon>
        <taxon>Planctomycetales</taxon>
        <taxon>Planctomycetaceae</taxon>
        <taxon>Stratiformator</taxon>
    </lineage>
</organism>
<dbReference type="OrthoDB" id="236269at2"/>
<dbReference type="Proteomes" id="UP000317318">
    <property type="component" value="Chromosome"/>
</dbReference>
<gene>
    <name evidence="2" type="ORF">Pan189_08950</name>
</gene>
<accession>A0A517QY00</accession>
<dbReference type="EMBL" id="CP036268">
    <property type="protein sequence ID" value="QDT36536.1"/>
    <property type="molecule type" value="Genomic_DNA"/>
</dbReference>
<evidence type="ECO:0000313" key="2">
    <source>
        <dbReference type="EMBL" id="QDT36536.1"/>
    </source>
</evidence>
<dbReference type="KEGG" id="svp:Pan189_08950"/>
<keyword evidence="3" id="KW-1185">Reference proteome</keyword>
<proteinExistence type="predicted"/>
<name>A0A517QY00_9PLAN</name>
<protein>
    <submittedName>
        <fullName evidence="2">Uncharacterized protein</fullName>
    </submittedName>
</protein>
<reference evidence="2 3" key="1">
    <citation type="submission" date="2019-02" db="EMBL/GenBank/DDBJ databases">
        <title>Deep-cultivation of Planctomycetes and their phenomic and genomic characterization uncovers novel biology.</title>
        <authorList>
            <person name="Wiegand S."/>
            <person name="Jogler M."/>
            <person name="Boedeker C."/>
            <person name="Pinto D."/>
            <person name="Vollmers J."/>
            <person name="Rivas-Marin E."/>
            <person name="Kohn T."/>
            <person name="Peeters S.H."/>
            <person name="Heuer A."/>
            <person name="Rast P."/>
            <person name="Oberbeckmann S."/>
            <person name="Bunk B."/>
            <person name="Jeske O."/>
            <person name="Meyerdierks A."/>
            <person name="Storesund J.E."/>
            <person name="Kallscheuer N."/>
            <person name="Luecker S."/>
            <person name="Lage O.M."/>
            <person name="Pohl T."/>
            <person name="Merkel B.J."/>
            <person name="Hornburger P."/>
            <person name="Mueller R.-W."/>
            <person name="Bruemmer F."/>
            <person name="Labrenz M."/>
            <person name="Spormann A.M."/>
            <person name="Op den Camp H."/>
            <person name="Overmann J."/>
            <person name="Amann R."/>
            <person name="Jetten M.S.M."/>
            <person name="Mascher T."/>
            <person name="Medema M.H."/>
            <person name="Devos D.P."/>
            <person name="Kaster A.-K."/>
            <person name="Ovreas L."/>
            <person name="Rohde M."/>
            <person name="Galperin M.Y."/>
            <person name="Jogler C."/>
        </authorList>
    </citation>
    <scope>NUCLEOTIDE SEQUENCE [LARGE SCALE GENOMIC DNA]</scope>
    <source>
        <strain evidence="2 3">Pan189</strain>
    </source>
</reference>
<evidence type="ECO:0000313" key="3">
    <source>
        <dbReference type="Proteomes" id="UP000317318"/>
    </source>
</evidence>
<feature type="region of interest" description="Disordered" evidence="1">
    <location>
        <begin position="382"/>
        <end position="412"/>
    </location>
</feature>
<sequence>MLRHLEFLRRQSQRGDSRFLTPAQFAAGMAIALIILTDSPTFGVEQALAGSTMEASVGAEADERRLRSDDGRIVITRKRVPSGSRSDLKSSDLQARGASRRENHWLIDHRLAPLAGIETASRPVHGPERNHSCDGPAVPRPAVIVRPFSRAYRPVDAVVLGARPDPLAAYRDLLPPEAGPVAPREAAVLLGAARAARVQQIIAPTLFQFDSPALPPDVPLPAAEVPGRAAAPIGQLRVEAIPLRTGGTADVTAIAVRVPFAASAGPMRFPGGTARFRLVARAQRTIPVTDGYVTKQLGRPKQLATWTRSFERGNADFIALRLTSPVPAHNPNVTAEATLFVQLTVPGEGVFEAEPISLLLRDESGLRESLRVRTGSPYLHDERLTGRRNTSGLRRLPLTSARPNGGFFSVEP</sequence>